<protein>
    <submittedName>
        <fullName evidence="1">Uncharacterized protein</fullName>
    </submittedName>
</protein>
<comment type="caution">
    <text evidence="1">The sequence shown here is derived from an EMBL/GenBank/DDBJ whole genome shotgun (WGS) entry which is preliminary data.</text>
</comment>
<gene>
    <name evidence="1" type="ORF">C8J29_1015</name>
</gene>
<dbReference type="Proteomes" id="UP000240800">
    <property type="component" value="Unassembled WGS sequence"/>
</dbReference>
<reference evidence="1 2" key="1">
    <citation type="submission" date="2018-04" db="EMBL/GenBank/DDBJ databases">
        <title>Genomic Encyclopedia of Type Strains, Phase III (KMG-III): the genomes of soil and plant-associated and newly described type strains.</title>
        <authorList>
            <person name="Whitman W."/>
        </authorList>
    </citation>
    <scope>NUCLEOTIDE SEQUENCE [LARGE SCALE GENOMIC DNA]</scope>
    <source>
        <strain evidence="1 2">JA192</strain>
    </source>
</reference>
<dbReference type="RefSeq" id="WP_141703042.1">
    <property type="nucleotide sequence ID" value="NZ_MABH01000069.1"/>
</dbReference>
<name>A0ABX5JC84_9RHOB</name>
<proteinExistence type="predicted"/>
<sequence length="73" mass="8479">MTYDKTTIYKMTRDRHVRKDEAEAISEITGYPLIPGDEASDLHRRLQELSPKNRRIVEQLIHALELEQGASDQ</sequence>
<dbReference type="EMBL" id="PZZW01000001">
    <property type="protein sequence ID" value="PTM81073.1"/>
    <property type="molecule type" value="Genomic_DNA"/>
</dbReference>
<accession>A0ABX5JC84</accession>
<organism evidence="1 2">
    <name type="scientific">Cereibacter johrii</name>
    <dbReference type="NCBI Taxonomy" id="445629"/>
    <lineage>
        <taxon>Bacteria</taxon>
        <taxon>Pseudomonadati</taxon>
        <taxon>Pseudomonadota</taxon>
        <taxon>Alphaproteobacteria</taxon>
        <taxon>Rhodobacterales</taxon>
        <taxon>Paracoccaceae</taxon>
        <taxon>Cereibacter</taxon>
    </lineage>
</organism>
<keyword evidence="2" id="KW-1185">Reference proteome</keyword>
<evidence type="ECO:0000313" key="2">
    <source>
        <dbReference type="Proteomes" id="UP000240800"/>
    </source>
</evidence>
<evidence type="ECO:0000313" key="1">
    <source>
        <dbReference type="EMBL" id="PTM81073.1"/>
    </source>
</evidence>